<dbReference type="Gramene" id="KQK94314">
    <property type="protein sequence ID" value="KQK94314"/>
    <property type="gene ID" value="SETIT_028388mg"/>
</dbReference>
<feature type="region of interest" description="Disordered" evidence="1">
    <location>
        <begin position="1"/>
        <end position="20"/>
    </location>
</feature>
<sequence length="43" mass="4604">MACSERWRHARQGGGRGQDYGVLSFGVAGSEAHRQASCPPARC</sequence>
<evidence type="ECO:0000313" key="3">
    <source>
        <dbReference type="Proteomes" id="UP000004995"/>
    </source>
</evidence>
<dbReference type="AlphaFoldDB" id="K3ZP58"/>
<dbReference type="Proteomes" id="UP000004995">
    <property type="component" value="Unassembled WGS sequence"/>
</dbReference>
<dbReference type="EnsemblPlants" id="KQK94314">
    <property type="protein sequence ID" value="KQK94314"/>
    <property type="gene ID" value="SETIT_028388mg"/>
</dbReference>
<reference evidence="2" key="2">
    <citation type="submission" date="2018-08" db="UniProtKB">
        <authorList>
            <consortium name="EnsemblPlants"/>
        </authorList>
    </citation>
    <scope>IDENTIFICATION</scope>
    <source>
        <strain evidence="2">Yugu1</strain>
    </source>
</reference>
<accession>K3ZP58</accession>
<proteinExistence type="predicted"/>
<keyword evidence="3" id="KW-1185">Reference proteome</keyword>
<reference evidence="3" key="1">
    <citation type="journal article" date="2012" name="Nat. Biotechnol.">
        <title>Reference genome sequence of the model plant Setaria.</title>
        <authorList>
            <person name="Bennetzen J.L."/>
            <person name="Schmutz J."/>
            <person name="Wang H."/>
            <person name="Percifield R."/>
            <person name="Hawkins J."/>
            <person name="Pontaroli A.C."/>
            <person name="Estep M."/>
            <person name="Feng L."/>
            <person name="Vaughn J.N."/>
            <person name="Grimwood J."/>
            <person name="Jenkins J."/>
            <person name="Barry K."/>
            <person name="Lindquist E."/>
            <person name="Hellsten U."/>
            <person name="Deshpande S."/>
            <person name="Wang X."/>
            <person name="Wu X."/>
            <person name="Mitros T."/>
            <person name="Triplett J."/>
            <person name="Yang X."/>
            <person name="Ye C.Y."/>
            <person name="Mauro-Herrera M."/>
            <person name="Wang L."/>
            <person name="Li P."/>
            <person name="Sharma M."/>
            <person name="Sharma R."/>
            <person name="Ronald P.C."/>
            <person name="Panaud O."/>
            <person name="Kellogg E.A."/>
            <person name="Brutnell T.P."/>
            <person name="Doust A.N."/>
            <person name="Tuskan G.A."/>
            <person name="Rokhsar D."/>
            <person name="Devos K.M."/>
        </authorList>
    </citation>
    <scope>NUCLEOTIDE SEQUENCE [LARGE SCALE GENOMIC DNA]</scope>
    <source>
        <strain evidence="3">cv. Yugu1</strain>
    </source>
</reference>
<protein>
    <submittedName>
        <fullName evidence="2">Uncharacterized protein</fullName>
    </submittedName>
</protein>
<organism evidence="2 3">
    <name type="scientific">Setaria italica</name>
    <name type="common">Foxtail millet</name>
    <name type="synonym">Panicum italicum</name>
    <dbReference type="NCBI Taxonomy" id="4555"/>
    <lineage>
        <taxon>Eukaryota</taxon>
        <taxon>Viridiplantae</taxon>
        <taxon>Streptophyta</taxon>
        <taxon>Embryophyta</taxon>
        <taxon>Tracheophyta</taxon>
        <taxon>Spermatophyta</taxon>
        <taxon>Magnoliopsida</taxon>
        <taxon>Liliopsida</taxon>
        <taxon>Poales</taxon>
        <taxon>Poaceae</taxon>
        <taxon>PACMAD clade</taxon>
        <taxon>Panicoideae</taxon>
        <taxon>Panicodae</taxon>
        <taxon>Paniceae</taxon>
        <taxon>Cenchrinae</taxon>
        <taxon>Setaria</taxon>
    </lineage>
</organism>
<dbReference type="InParanoid" id="K3ZP58"/>
<name>K3ZP58_SETIT</name>
<evidence type="ECO:0000256" key="1">
    <source>
        <dbReference type="SAM" id="MobiDB-lite"/>
    </source>
</evidence>
<dbReference type="EMBL" id="AGNK02004825">
    <property type="status" value="NOT_ANNOTATED_CDS"/>
    <property type="molecule type" value="Genomic_DNA"/>
</dbReference>
<evidence type="ECO:0000313" key="2">
    <source>
        <dbReference type="EnsemblPlants" id="KQK94314"/>
    </source>
</evidence>
<dbReference type="HOGENOM" id="CLU_3243140_0_0_1"/>